<evidence type="ECO:0000313" key="3">
    <source>
        <dbReference type="Proteomes" id="UP000887577"/>
    </source>
</evidence>
<evidence type="ECO:0000256" key="2">
    <source>
        <dbReference type="SAM" id="Phobius"/>
    </source>
</evidence>
<keyword evidence="2" id="KW-0812">Transmembrane</keyword>
<feature type="region of interest" description="Disordered" evidence="1">
    <location>
        <begin position="197"/>
        <end position="312"/>
    </location>
</feature>
<feature type="compositionally biased region" description="Basic and acidic residues" evidence="1">
    <location>
        <begin position="259"/>
        <end position="269"/>
    </location>
</feature>
<proteinExistence type="predicted"/>
<name>A0A914YA21_9BILA</name>
<sequence>MPVDGSFTKQMAKGRINHYSELYQNGTREFAYKYFDKIFRIIIDIPLNIQGLKASHVCSDLMLTIFLHDKNKNMWQCDFPGIFDNPIKMACQNLGKSNGTICSGRHQMNPPIFMRHVKSDDFLSTASSNWITILLGSILVILMIVVVIVGIYTWKKIITCKNDGKKEKLFPSRMPVKPENLHPLNIKMPKTIPPKETVISQNRIQEDTTSKNENPAKKENELKKIFNNETPNTCKKDINCKNSSEQISRNPSKNLNSTCEKKQTIDEIKPASAISAPVSPSNQPDDSDNKNGNQFNGTNPLNDKIPNPTIKNDVTQNETLSNIKDKDCTLLIDAAKNRNQAKDFAKGENESKKCINNVRPHYSPTIMNETSSNIVKDTDDEKYYTADADLKNVFKSYCGHGETSDLKMPKNLGEAFRKQNSVGKKENSGNEPLENKQLKDDKFKECEAKKQRLTAKRELLKYQVVKLTEPVKDVIRVSIHFPCGADFVCLFHTANSLEESFDLFNIVFAHEKCPEDFSIISKHSQRKLPCAPDWYKEFGTVAERTGGIETFKEAGIVTSIEVIIEDNQAQS</sequence>
<evidence type="ECO:0000313" key="4">
    <source>
        <dbReference type="WBParaSite" id="PSU_v2.g16132.t1"/>
    </source>
</evidence>
<dbReference type="Proteomes" id="UP000887577">
    <property type="component" value="Unplaced"/>
</dbReference>
<feature type="compositionally biased region" description="Low complexity" evidence="1">
    <location>
        <begin position="270"/>
        <end position="281"/>
    </location>
</feature>
<evidence type="ECO:0000256" key="1">
    <source>
        <dbReference type="SAM" id="MobiDB-lite"/>
    </source>
</evidence>
<reference evidence="4" key="1">
    <citation type="submission" date="2022-11" db="UniProtKB">
        <authorList>
            <consortium name="WormBaseParasite"/>
        </authorList>
    </citation>
    <scope>IDENTIFICATION</scope>
</reference>
<feature type="compositionally biased region" description="Polar residues" evidence="1">
    <location>
        <begin position="240"/>
        <end position="258"/>
    </location>
</feature>
<protein>
    <submittedName>
        <fullName evidence="4">Uncharacterized protein</fullName>
    </submittedName>
</protein>
<dbReference type="AlphaFoldDB" id="A0A914YA21"/>
<dbReference type="WBParaSite" id="PSU_v2.g16132.t1">
    <property type="protein sequence ID" value="PSU_v2.g16132.t1"/>
    <property type="gene ID" value="PSU_v2.g16132"/>
</dbReference>
<accession>A0A914YA21</accession>
<keyword evidence="3" id="KW-1185">Reference proteome</keyword>
<keyword evidence="2" id="KW-0472">Membrane</keyword>
<keyword evidence="2" id="KW-1133">Transmembrane helix</keyword>
<dbReference type="Gene3D" id="3.10.20.90">
    <property type="entry name" value="Phosphatidylinositol 3-kinase Catalytic Subunit, Chain A, domain 1"/>
    <property type="match status" value="1"/>
</dbReference>
<feature type="compositionally biased region" description="Basic and acidic residues" evidence="1">
    <location>
        <begin position="204"/>
        <end position="226"/>
    </location>
</feature>
<organism evidence="3 4">
    <name type="scientific">Panagrolaimus superbus</name>
    <dbReference type="NCBI Taxonomy" id="310955"/>
    <lineage>
        <taxon>Eukaryota</taxon>
        <taxon>Metazoa</taxon>
        <taxon>Ecdysozoa</taxon>
        <taxon>Nematoda</taxon>
        <taxon>Chromadorea</taxon>
        <taxon>Rhabditida</taxon>
        <taxon>Tylenchina</taxon>
        <taxon>Panagrolaimomorpha</taxon>
        <taxon>Panagrolaimoidea</taxon>
        <taxon>Panagrolaimidae</taxon>
        <taxon>Panagrolaimus</taxon>
    </lineage>
</organism>
<feature type="compositionally biased region" description="Polar residues" evidence="1">
    <location>
        <begin position="290"/>
        <end position="301"/>
    </location>
</feature>
<feature type="transmembrane region" description="Helical" evidence="2">
    <location>
        <begin position="130"/>
        <end position="154"/>
    </location>
</feature>